<proteinExistence type="predicted"/>
<evidence type="ECO:0000256" key="1">
    <source>
        <dbReference type="SAM" id="MobiDB-lite"/>
    </source>
</evidence>
<dbReference type="EMBL" id="MLJW01001359">
    <property type="protein sequence ID" value="OIQ78667.1"/>
    <property type="molecule type" value="Genomic_DNA"/>
</dbReference>
<gene>
    <name evidence="2" type="ORF">GALL_396280</name>
</gene>
<evidence type="ECO:0000313" key="2">
    <source>
        <dbReference type="EMBL" id="OIQ78667.1"/>
    </source>
</evidence>
<accession>A0A1J5QMD1</accession>
<protein>
    <submittedName>
        <fullName evidence="2">Uncharacterized protein</fullName>
    </submittedName>
</protein>
<dbReference type="AlphaFoldDB" id="A0A1J5QMD1"/>
<feature type="region of interest" description="Disordered" evidence="1">
    <location>
        <begin position="23"/>
        <end position="47"/>
    </location>
</feature>
<reference evidence="2" key="1">
    <citation type="submission" date="2016-10" db="EMBL/GenBank/DDBJ databases">
        <title>Sequence of Gallionella enrichment culture.</title>
        <authorList>
            <person name="Poehlein A."/>
            <person name="Muehling M."/>
            <person name="Daniel R."/>
        </authorList>
    </citation>
    <scope>NUCLEOTIDE SEQUENCE</scope>
</reference>
<name>A0A1J5QMD1_9ZZZZ</name>
<sequence>MITPASPWIGSTRTATVVSSTASASAWASPNGTTRKPGVNGPKWRRASSSVENEMIVVVRPWKFPEATTIVAWSWGTPLTSYPHLRAAFTAVSTASAPVFIGSTTGSGAASAGAASAARAVANGSSRS</sequence>
<comment type="caution">
    <text evidence="2">The sequence shown here is derived from an EMBL/GenBank/DDBJ whole genome shotgun (WGS) entry which is preliminary data.</text>
</comment>
<organism evidence="2">
    <name type="scientific">mine drainage metagenome</name>
    <dbReference type="NCBI Taxonomy" id="410659"/>
    <lineage>
        <taxon>unclassified sequences</taxon>
        <taxon>metagenomes</taxon>
        <taxon>ecological metagenomes</taxon>
    </lineage>
</organism>